<evidence type="ECO:0000256" key="1">
    <source>
        <dbReference type="SAM" id="MobiDB-lite"/>
    </source>
</evidence>
<feature type="region of interest" description="Disordered" evidence="1">
    <location>
        <begin position="178"/>
        <end position="210"/>
    </location>
</feature>
<dbReference type="EMBL" id="CP149782">
    <property type="protein sequence ID" value="WYF43754.1"/>
    <property type="molecule type" value="Genomic_DNA"/>
</dbReference>
<accession>A0AAU6PZE8</accession>
<name>A0AAU6PZE8_9DEIO</name>
<dbReference type="AlphaFoldDB" id="A0AAU6PZE8"/>
<feature type="compositionally biased region" description="Basic and acidic residues" evidence="1">
    <location>
        <begin position="178"/>
        <end position="189"/>
    </location>
</feature>
<dbReference type="RefSeq" id="WP_339094701.1">
    <property type="nucleotide sequence ID" value="NZ_CP149782.1"/>
</dbReference>
<proteinExistence type="predicted"/>
<organism evidence="2">
    <name type="scientific">Deinococcus sp. VB142</name>
    <dbReference type="NCBI Taxonomy" id="3112952"/>
    <lineage>
        <taxon>Bacteria</taxon>
        <taxon>Thermotogati</taxon>
        <taxon>Deinococcota</taxon>
        <taxon>Deinococci</taxon>
        <taxon>Deinococcales</taxon>
        <taxon>Deinococcaceae</taxon>
        <taxon>Deinococcus</taxon>
    </lineage>
</organism>
<protein>
    <submittedName>
        <fullName evidence="2">Uncharacterized protein</fullName>
    </submittedName>
</protein>
<sequence>MPDLDNMAKAVKGAWKRQGIRAARTAPEKLGQALAHVLSRCAVKMAGEGQLPAFGNQLEQLARLPLPEREQAFRQMRFPTTPEGKDTAATAARNVGKLICSGQVTVGEVARVLARQFLLTITESEFFGVLTRPDMVRIFKSEDAARVQLLQAREEVETYINGTVTEFAESMFQKLERVEKPDLPKRDTAEQMEQDADINFDALGDDEDDE</sequence>
<evidence type="ECO:0000313" key="2">
    <source>
        <dbReference type="EMBL" id="WYF43754.1"/>
    </source>
</evidence>
<reference evidence="2" key="1">
    <citation type="submission" date="2024-03" db="EMBL/GenBank/DDBJ databases">
        <title>Deinococcus weizhi sp. nov., isolated from human skin.</title>
        <authorList>
            <person name="Wei Z."/>
            <person name="Tian F."/>
            <person name="Yang C."/>
            <person name="Xin L.T."/>
            <person name="Wen Z.J."/>
            <person name="Lan K.C."/>
            <person name="Yu L."/>
            <person name="Zhe W."/>
            <person name="Dan F.D."/>
            <person name="Jun W."/>
            <person name="Rui Z."/>
            <person name="Yong X.J."/>
            <person name="Ting Y."/>
            <person name="Wei X."/>
            <person name="Xu Z.G."/>
            <person name="Xin Z."/>
            <person name="Dong F.G."/>
            <person name="Ni X.M."/>
            <person name="Zheng M.G."/>
            <person name="Chun Y."/>
            <person name="Qian W.X."/>
        </authorList>
    </citation>
    <scope>NUCLEOTIDE SEQUENCE</scope>
    <source>
        <strain evidence="2">VB142</strain>
    </source>
</reference>
<gene>
    <name evidence="2" type="ORF">WDJ50_10040</name>
</gene>
<feature type="compositionally biased region" description="Acidic residues" evidence="1">
    <location>
        <begin position="190"/>
        <end position="210"/>
    </location>
</feature>